<dbReference type="Pfam" id="PF12514">
    <property type="entry name" value="DUF3718"/>
    <property type="match status" value="1"/>
</dbReference>
<evidence type="ECO:0000313" key="3">
    <source>
        <dbReference type="Proteomes" id="UP000682739"/>
    </source>
</evidence>
<dbReference type="Proteomes" id="UP000682739">
    <property type="component" value="Chromosome"/>
</dbReference>
<feature type="chain" id="PRO_5036879608" evidence="1">
    <location>
        <begin position="26"/>
        <end position="122"/>
    </location>
</feature>
<dbReference type="AlphaFoldDB" id="A0A975DDG8"/>
<name>A0A975DDG8_9GAMM</name>
<dbReference type="InterPro" id="IPR022193">
    <property type="entry name" value="DUF3718"/>
</dbReference>
<dbReference type="RefSeq" id="WP_208833172.1">
    <property type="nucleotide sequence ID" value="NZ_CP072110.1"/>
</dbReference>
<reference evidence="2" key="1">
    <citation type="submission" date="2021-03" db="EMBL/GenBank/DDBJ databases">
        <title>Description of Psychrosphaera ytuae sp. nov. isolated from deep sea sediment of South China Sea.</title>
        <authorList>
            <person name="Zhang J."/>
            <person name="Xu X.-D."/>
        </authorList>
    </citation>
    <scope>NUCLEOTIDE SEQUENCE</scope>
    <source>
        <strain evidence="2">MTZ26</strain>
    </source>
</reference>
<keyword evidence="3" id="KW-1185">Reference proteome</keyword>
<protein>
    <submittedName>
        <fullName evidence="2">DUF3718 domain-containing protein</fullName>
    </submittedName>
</protein>
<dbReference type="KEGG" id="psym:J1N51_06790"/>
<accession>A0A975DDG8</accession>
<proteinExistence type="predicted"/>
<feature type="signal peptide" evidence="1">
    <location>
        <begin position="1"/>
        <end position="25"/>
    </location>
</feature>
<organism evidence="2 3">
    <name type="scientific">Psychrosphaera ytuae</name>
    <dbReference type="NCBI Taxonomy" id="2820710"/>
    <lineage>
        <taxon>Bacteria</taxon>
        <taxon>Pseudomonadati</taxon>
        <taxon>Pseudomonadota</taxon>
        <taxon>Gammaproteobacteria</taxon>
        <taxon>Alteromonadales</taxon>
        <taxon>Pseudoalteromonadaceae</taxon>
        <taxon>Psychrosphaera</taxon>
    </lineage>
</organism>
<dbReference type="EMBL" id="CP072110">
    <property type="protein sequence ID" value="QTH65137.1"/>
    <property type="molecule type" value="Genomic_DNA"/>
</dbReference>
<evidence type="ECO:0000256" key="1">
    <source>
        <dbReference type="SAM" id="SignalP"/>
    </source>
</evidence>
<gene>
    <name evidence="2" type="ORF">J1N51_06790</name>
</gene>
<evidence type="ECO:0000313" key="2">
    <source>
        <dbReference type="EMBL" id="QTH65137.1"/>
    </source>
</evidence>
<sequence length="122" mass="12953">MKLLVSLLSTVLVVSALSTSAPAQADVASFLAGVCDNVATDNKSRFRKKLKNAGVKLRNIYDGVTCGGDNLIRYAMQKNAESVGVFMVKRLPSSHFDGSGDLEWAKANGFGDSKIAEAIASR</sequence>
<keyword evidence="1" id="KW-0732">Signal</keyword>